<name>A0A3M7CTN6_HORWE</name>
<dbReference type="InterPro" id="IPR036188">
    <property type="entry name" value="FAD/NAD-bd_sf"/>
</dbReference>
<dbReference type="EMBL" id="QWIN01000257">
    <property type="protein sequence ID" value="RMY55290.1"/>
    <property type="molecule type" value="Genomic_DNA"/>
</dbReference>
<keyword evidence="5" id="KW-0503">Monooxygenase</keyword>
<dbReference type="PANTHER" id="PTHR47178:SF6">
    <property type="entry name" value="FAD-BINDING DOMAIN-CONTAINING PROTEIN"/>
    <property type="match status" value="1"/>
</dbReference>
<dbReference type="OrthoDB" id="47494at2759"/>
<protein>
    <recommendedName>
        <fullName evidence="6">FAD-binding domain-containing protein</fullName>
    </recommendedName>
</protein>
<evidence type="ECO:0000313" key="8">
    <source>
        <dbReference type="Proteomes" id="UP000270230"/>
    </source>
</evidence>
<dbReference type="PANTHER" id="PTHR47178">
    <property type="entry name" value="MONOOXYGENASE, FAD-BINDING"/>
    <property type="match status" value="1"/>
</dbReference>
<evidence type="ECO:0000259" key="6">
    <source>
        <dbReference type="Pfam" id="PF01494"/>
    </source>
</evidence>
<dbReference type="Pfam" id="PF11951">
    <property type="entry name" value="Fungal_trans_2"/>
    <property type="match status" value="1"/>
</dbReference>
<keyword evidence="3" id="KW-0274">FAD</keyword>
<gene>
    <name evidence="7" type="ORF">D0865_04261</name>
</gene>
<dbReference type="PRINTS" id="PR00420">
    <property type="entry name" value="RNGMNOXGNASE"/>
</dbReference>
<organism evidence="7 8">
    <name type="scientific">Hortaea werneckii</name>
    <name type="common">Black yeast</name>
    <name type="synonym">Cladosporium werneckii</name>
    <dbReference type="NCBI Taxonomy" id="91943"/>
    <lineage>
        <taxon>Eukaryota</taxon>
        <taxon>Fungi</taxon>
        <taxon>Dikarya</taxon>
        <taxon>Ascomycota</taxon>
        <taxon>Pezizomycotina</taxon>
        <taxon>Dothideomycetes</taxon>
        <taxon>Dothideomycetidae</taxon>
        <taxon>Mycosphaerellales</taxon>
        <taxon>Teratosphaeriaceae</taxon>
        <taxon>Hortaea</taxon>
    </lineage>
</organism>
<dbReference type="GO" id="GO:0071949">
    <property type="term" value="F:FAD binding"/>
    <property type="evidence" value="ECO:0007669"/>
    <property type="project" value="InterPro"/>
</dbReference>
<evidence type="ECO:0000256" key="4">
    <source>
        <dbReference type="ARBA" id="ARBA00023002"/>
    </source>
</evidence>
<comment type="cofactor">
    <cofactor evidence="1">
        <name>FAD</name>
        <dbReference type="ChEBI" id="CHEBI:57692"/>
    </cofactor>
</comment>
<dbReference type="GO" id="GO:0004497">
    <property type="term" value="F:monooxygenase activity"/>
    <property type="evidence" value="ECO:0007669"/>
    <property type="project" value="UniProtKB-KW"/>
</dbReference>
<feature type="domain" description="FAD-binding" evidence="6">
    <location>
        <begin position="613"/>
        <end position="677"/>
    </location>
</feature>
<dbReference type="Pfam" id="PF01494">
    <property type="entry name" value="FAD_binding_3"/>
    <property type="match status" value="1"/>
</dbReference>
<evidence type="ECO:0000256" key="3">
    <source>
        <dbReference type="ARBA" id="ARBA00022827"/>
    </source>
</evidence>
<dbReference type="AlphaFoldDB" id="A0A3M7CTN6"/>
<comment type="caution">
    <text evidence="7">The sequence shown here is derived from an EMBL/GenBank/DDBJ whole genome shotgun (WGS) entry which is preliminary data.</text>
</comment>
<dbReference type="VEuPathDB" id="FungiDB:BTJ68_13928"/>
<keyword evidence="2" id="KW-0285">Flavoprotein</keyword>
<dbReference type="Gene3D" id="3.50.50.60">
    <property type="entry name" value="FAD/NAD(P)-binding domain"/>
    <property type="match status" value="1"/>
</dbReference>
<proteinExistence type="predicted"/>
<keyword evidence="4" id="KW-0560">Oxidoreductase</keyword>
<dbReference type="InterPro" id="IPR002938">
    <property type="entry name" value="FAD-bd"/>
</dbReference>
<accession>A0A3M7CTN6</accession>
<dbReference type="InterPro" id="IPR021858">
    <property type="entry name" value="Fun_TF"/>
</dbReference>
<reference evidence="7 8" key="1">
    <citation type="journal article" date="2018" name="BMC Genomics">
        <title>Genomic evidence for intraspecific hybridization in a clonal and extremely halotolerant yeast.</title>
        <authorList>
            <person name="Gostincar C."/>
            <person name="Stajich J.E."/>
            <person name="Zupancic J."/>
            <person name="Zalar P."/>
            <person name="Gunde-Cimerman N."/>
        </authorList>
    </citation>
    <scope>NUCLEOTIDE SEQUENCE [LARGE SCALE GENOMIC DNA]</scope>
    <source>
        <strain evidence="7 8">EXF-151</strain>
    </source>
</reference>
<evidence type="ECO:0000256" key="5">
    <source>
        <dbReference type="ARBA" id="ARBA00023033"/>
    </source>
</evidence>
<dbReference type="Pfam" id="PF13450">
    <property type="entry name" value="NAD_binding_8"/>
    <property type="match status" value="1"/>
</dbReference>
<evidence type="ECO:0000256" key="1">
    <source>
        <dbReference type="ARBA" id="ARBA00001974"/>
    </source>
</evidence>
<dbReference type="Proteomes" id="UP000270230">
    <property type="component" value="Unassembled WGS sequence"/>
</dbReference>
<sequence>MNHFSSTTALELFPSEGARHVWQHILPQEASRSPLLMHGILALSGLDMACGDAASTTASQARTRALHHQQRGLALFQATLQDPAKADIYATFAFSIMLVILAFASAQAEPAFPSVDGILELFGLFRGNRTLAQMNWEAIRASHILALIDPGAEQQDYKLDPKLASYLEEFKDSQPDDTLKDAVTLLTETVHVSSGKFFDSKAIGRWPSMMEEAFMDRLKAHQPEALVILAHYAIVMQAYRRRRWVGNWADILVEAVDQALSEADKTRLNWSVEGMRQLVEMNDLMSDGKVLIIGGGLAGLALAQCLRKSKVSFEVYERDLEPQSRTQGWAILLRECIAGIQHLFPADMPPLESSVSVFRDLCAEDALLANDNDQNPTHCNFGAIHHGTGEQLDKIVSQGSDNPSRQFIRANRADFRDWLSHNIPIHWGKRFERYDETATGVRVHFADGSSAEGSILVAADGASSQVRRQTLGAENCLPTAAALRALSANISLRREDYAQLLKKGSAFVVANAPDFHFFIGPRAFGESGRDTAEYYWSVCRDDKLPADHALSTLEASFSEKLDGERELNEALSATKNLHPSLRYFIENTKPSQMVKTGPQILQWSPPSSIPGARIVLIGDALHTMTPFRGAGANTALLDAFDLAQLLQGARDGGRPLCDAKERYEQIAIPRGQGMVEFSRSVGLSNDPLHWAKMSRLVFIERGFEWTPIRPN</sequence>
<dbReference type="SUPFAM" id="SSF51905">
    <property type="entry name" value="FAD/NAD(P)-binding domain"/>
    <property type="match status" value="1"/>
</dbReference>
<evidence type="ECO:0000256" key="2">
    <source>
        <dbReference type="ARBA" id="ARBA00022630"/>
    </source>
</evidence>
<evidence type="ECO:0000313" key="7">
    <source>
        <dbReference type="EMBL" id="RMY55290.1"/>
    </source>
</evidence>